<protein>
    <submittedName>
        <fullName evidence="2">Uncharacterized protein</fullName>
    </submittedName>
</protein>
<name>A0A3B1CJW0_9ZZZZ</name>
<dbReference type="AlphaFoldDB" id="A0A3B1CJW0"/>
<evidence type="ECO:0000256" key="1">
    <source>
        <dbReference type="SAM" id="Phobius"/>
    </source>
</evidence>
<dbReference type="EMBL" id="UOGC01000163">
    <property type="protein sequence ID" value="VAX24274.1"/>
    <property type="molecule type" value="Genomic_DNA"/>
</dbReference>
<reference evidence="2" key="1">
    <citation type="submission" date="2018-06" db="EMBL/GenBank/DDBJ databases">
        <authorList>
            <person name="Zhirakovskaya E."/>
        </authorList>
    </citation>
    <scope>NUCLEOTIDE SEQUENCE</scope>
</reference>
<keyword evidence="1" id="KW-0472">Membrane</keyword>
<keyword evidence="1" id="KW-0812">Transmembrane</keyword>
<keyword evidence="1" id="KW-1133">Transmembrane helix</keyword>
<organism evidence="2">
    <name type="scientific">hydrothermal vent metagenome</name>
    <dbReference type="NCBI Taxonomy" id="652676"/>
    <lineage>
        <taxon>unclassified sequences</taxon>
        <taxon>metagenomes</taxon>
        <taxon>ecological metagenomes</taxon>
    </lineage>
</organism>
<sequence length="248" mass="27505">MRCENLKIELDTVPSLETDDPYFAGVVKHIQNCDACHTKLIKRLEAERSIKMALGTMAQMPETLVSSVINNTKALRPVKNRWRRWGAMAASVLLVVGLSASSYSYWAQLQTQSALKRLCAISIKNHEMHSEPDFVSVNAEQVATWLSKRLDRVVRVPEIITTSAVEGGRRCALGEYAAGVFHFEIGGKRSTLFSFYPQQFNVEGAVVPPKLDMGYTVAVWSEDGLGYSLVSEAPPDKVKALFVKAKVI</sequence>
<feature type="transmembrane region" description="Helical" evidence="1">
    <location>
        <begin position="85"/>
        <end position="106"/>
    </location>
</feature>
<proteinExistence type="predicted"/>
<accession>A0A3B1CJW0</accession>
<gene>
    <name evidence="2" type="ORF">MNBD_NITROSPINAE01-1099</name>
</gene>
<evidence type="ECO:0000313" key="2">
    <source>
        <dbReference type="EMBL" id="VAX24274.1"/>
    </source>
</evidence>